<proteinExistence type="predicted"/>
<name>A0A0A9E9S1_ARUDO</name>
<sequence>MSARSPRRPR</sequence>
<reference evidence="1" key="2">
    <citation type="journal article" date="2015" name="Data Brief">
        <title>Shoot transcriptome of the giant reed, Arundo donax.</title>
        <authorList>
            <person name="Barrero R.A."/>
            <person name="Guerrero F.D."/>
            <person name="Moolhuijzen P."/>
            <person name="Goolsby J.A."/>
            <person name="Tidwell J."/>
            <person name="Bellgard S.E."/>
            <person name="Bellgard M.I."/>
        </authorList>
    </citation>
    <scope>NUCLEOTIDE SEQUENCE</scope>
    <source>
        <tissue evidence="1">Shoot tissue taken approximately 20 cm above the soil surface</tissue>
    </source>
</reference>
<dbReference type="EMBL" id="GBRH01202112">
    <property type="protein sequence ID" value="JAD95783.1"/>
    <property type="molecule type" value="Transcribed_RNA"/>
</dbReference>
<organism evidence="1">
    <name type="scientific">Arundo donax</name>
    <name type="common">Giant reed</name>
    <name type="synonym">Donax arundinaceus</name>
    <dbReference type="NCBI Taxonomy" id="35708"/>
    <lineage>
        <taxon>Eukaryota</taxon>
        <taxon>Viridiplantae</taxon>
        <taxon>Streptophyta</taxon>
        <taxon>Embryophyta</taxon>
        <taxon>Tracheophyta</taxon>
        <taxon>Spermatophyta</taxon>
        <taxon>Magnoliopsida</taxon>
        <taxon>Liliopsida</taxon>
        <taxon>Poales</taxon>
        <taxon>Poaceae</taxon>
        <taxon>PACMAD clade</taxon>
        <taxon>Arundinoideae</taxon>
        <taxon>Arundineae</taxon>
        <taxon>Arundo</taxon>
    </lineage>
</organism>
<evidence type="ECO:0000313" key="1">
    <source>
        <dbReference type="EMBL" id="JAD95783.1"/>
    </source>
</evidence>
<reference evidence="1" key="1">
    <citation type="submission" date="2014-09" db="EMBL/GenBank/DDBJ databases">
        <authorList>
            <person name="Magalhaes I.L.F."/>
            <person name="Oliveira U."/>
            <person name="Santos F.R."/>
            <person name="Vidigal T.H.D.A."/>
            <person name="Brescovit A.D."/>
            <person name="Santos A.J."/>
        </authorList>
    </citation>
    <scope>NUCLEOTIDE SEQUENCE</scope>
    <source>
        <tissue evidence="1">Shoot tissue taken approximately 20 cm above the soil surface</tissue>
    </source>
</reference>
<accession>A0A0A9E9S1</accession>
<protein>
    <submittedName>
        <fullName evidence="1">Uncharacterized protein</fullName>
    </submittedName>
</protein>